<evidence type="ECO:0000313" key="5">
    <source>
        <dbReference type="Proteomes" id="UP001465755"/>
    </source>
</evidence>
<dbReference type="GO" id="GO:0005771">
    <property type="term" value="C:multivesicular body"/>
    <property type="evidence" value="ECO:0007669"/>
    <property type="project" value="TreeGrafter"/>
</dbReference>
<evidence type="ECO:0000256" key="3">
    <source>
        <dbReference type="SAM" id="MobiDB-lite"/>
    </source>
</evidence>
<evidence type="ECO:0000256" key="1">
    <source>
        <dbReference type="ARBA" id="ARBA00006190"/>
    </source>
</evidence>
<dbReference type="PANTHER" id="PTHR22761">
    <property type="entry name" value="CHARGED MULTIVESICULAR BODY PROTEIN"/>
    <property type="match status" value="1"/>
</dbReference>
<dbReference type="EMBL" id="JALJOQ010000015">
    <property type="protein sequence ID" value="KAK9810658.1"/>
    <property type="molecule type" value="Genomic_DNA"/>
</dbReference>
<dbReference type="Gene3D" id="1.10.287.1060">
    <property type="entry name" value="ESAT-6-like"/>
    <property type="match status" value="1"/>
</dbReference>
<protein>
    <recommendedName>
        <fullName evidence="6">Charged multivesicular body protein 5</fullName>
    </recommendedName>
</protein>
<proteinExistence type="inferred from homology"/>
<feature type="compositionally biased region" description="Acidic residues" evidence="3">
    <location>
        <begin position="167"/>
        <end position="179"/>
    </location>
</feature>
<dbReference type="Pfam" id="PF03357">
    <property type="entry name" value="Snf7"/>
    <property type="match status" value="1"/>
</dbReference>
<dbReference type="PANTHER" id="PTHR22761:SF12">
    <property type="entry name" value="CHARGED MULTIVESICULAR BODY PROTEIN 5"/>
    <property type="match status" value="1"/>
</dbReference>
<feature type="compositionally biased region" description="Low complexity" evidence="3">
    <location>
        <begin position="197"/>
        <end position="209"/>
    </location>
</feature>
<organism evidence="4 5">
    <name type="scientific">Symbiochloris irregularis</name>
    <dbReference type="NCBI Taxonomy" id="706552"/>
    <lineage>
        <taxon>Eukaryota</taxon>
        <taxon>Viridiplantae</taxon>
        <taxon>Chlorophyta</taxon>
        <taxon>core chlorophytes</taxon>
        <taxon>Trebouxiophyceae</taxon>
        <taxon>Trebouxiales</taxon>
        <taxon>Trebouxiaceae</taxon>
        <taxon>Symbiochloris</taxon>
    </lineage>
</organism>
<keyword evidence="2" id="KW-0175">Coiled coil</keyword>
<dbReference type="GO" id="GO:0006900">
    <property type="term" value="P:vesicle budding from membrane"/>
    <property type="evidence" value="ECO:0007669"/>
    <property type="project" value="TreeGrafter"/>
</dbReference>
<evidence type="ECO:0008006" key="6">
    <source>
        <dbReference type="Google" id="ProtNLM"/>
    </source>
</evidence>
<comment type="caution">
    <text evidence="4">The sequence shown here is derived from an EMBL/GenBank/DDBJ whole genome shotgun (WGS) entry which is preliminary data.</text>
</comment>
<dbReference type="InterPro" id="IPR005024">
    <property type="entry name" value="Snf7_fam"/>
</dbReference>
<dbReference type="GO" id="GO:0032511">
    <property type="term" value="P:late endosome to vacuole transport via multivesicular body sorting pathway"/>
    <property type="evidence" value="ECO:0007669"/>
    <property type="project" value="TreeGrafter"/>
</dbReference>
<accession>A0AAW1PPW8</accession>
<dbReference type="Gene3D" id="6.10.250.1710">
    <property type="match status" value="1"/>
</dbReference>
<dbReference type="AlphaFoldDB" id="A0AAW1PPW8"/>
<evidence type="ECO:0000256" key="2">
    <source>
        <dbReference type="ARBA" id="ARBA00023054"/>
    </source>
</evidence>
<sequence>MKRIFGTKKEKPKPVTLDEASSRLTVRGDTLDEKIAKLDAQLLKHKENIKRARPGPAQESAKRRALSVLKQKKLYESQRDQLYSQQFNMDQTTFVMESAKDTVNTVQALKGASKEMRQAFNSKELNIDSIDKLQDELADMADINNEIQSAMAQNYALPDDLDEDELMGELDGLEDDLAAEMDTAGGAPSYMQEQDLPAAPHPAHTQPAHAGEEDDFGLPAVPQRN</sequence>
<dbReference type="Proteomes" id="UP001465755">
    <property type="component" value="Unassembled WGS sequence"/>
</dbReference>
<name>A0AAW1PPW8_9CHLO</name>
<keyword evidence="5" id="KW-1185">Reference proteome</keyword>
<gene>
    <name evidence="4" type="ORF">WJX73_008048</name>
</gene>
<feature type="region of interest" description="Disordered" evidence="3">
    <location>
        <begin position="167"/>
        <end position="225"/>
    </location>
</feature>
<comment type="similarity">
    <text evidence="1">Belongs to the SNF7 family.</text>
</comment>
<evidence type="ECO:0000313" key="4">
    <source>
        <dbReference type="EMBL" id="KAK9810658.1"/>
    </source>
</evidence>
<reference evidence="4 5" key="1">
    <citation type="journal article" date="2024" name="Nat. Commun.">
        <title>Phylogenomics reveals the evolutionary origins of lichenization in chlorophyte algae.</title>
        <authorList>
            <person name="Puginier C."/>
            <person name="Libourel C."/>
            <person name="Otte J."/>
            <person name="Skaloud P."/>
            <person name="Haon M."/>
            <person name="Grisel S."/>
            <person name="Petersen M."/>
            <person name="Berrin J.G."/>
            <person name="Delaux P.M."/>
            <person name="Dal Grande F."/>
            <person name="Keller J."/>
        </authorList>
    </citation>
    <scope>NUCLEOTIDE SEQUENCE [LARGE SCALE GENOMIC DNA]</scope>
    <source>
        <strain evidence="4 5">SAG 2036</strain>
    </source>
</reference>